<keyword evidence="8" id="KW-0675">Receptor</keyword>
<keyword evidence="5" id="KW-0732">Signal</keyword>
<dbReference type="PANTHER" id="PTHR30069">
    <property type="entry name" value="TONB-DEPENDENT OUTER MEMBRANE RECEPTOR"/>
    <property type="match status" value="1"/>
</dbReference>
<dbReference type="InterPro" id="IPR037066">
    <property type="entry name" value="Plug_dom_sf"/>
</dbReference>
<comment type="subcellular location">
    <subcellularLocation>
        <location evidence="1 10">Cell outer membrane</location>
        <topology evidence="1 10">Multi-pass membrane protein</topology>
    </subcellularLocation>
</comment>
<dbReference type="GO" id="GO:0015344">
    <property type="term" value="F:siderophore uptake transmembrane transporter activity"/>
    <property type="evidence" value="ECO:0007669"/>
    <property type="project" value="TreeGrafter"/>
</dbReference>
<dbReference type="GO" id="GO:0044718">
    <property type="term" value="P:siderophore transmembrane transport"/>
    <property type="evidence" value="ECO:0007669"/>
    <property type="project" value="TreeGrafter"/>
</dbReference>
<keyword evidence="4 10" id="KW-0812">Transmembrane</keyword>
<comment type="similarity">
    <text evidence="10 11">Belongs to the TonB-dependent receptor family.</text>
</comment>
<dbReference type="PANTHER" id="PTHR30069:SF29">
    <property type="entry name" value="HEMOGLOBIN AND HEMOGLOBIN-HAPTOGLOBIN-BINDING PROTEIN 1-RELATED"/>
    <property type="match status" value="1"/>
</dbReference>
<evidence type="ECO:0000256" key="8">
    <source>
        <dbReference type="ARBA" id="ARBA00023170"/>
    </source>
</evidence>
<dbReference type="STRING" id="177437.HRM2_08940"/>
<evidence type="ECO:0000256" key="10">
    <source>
        <dbReference type="PROSITE-ProRule" id="PRU01360"/>
    </source>
</evidence>
<dbReference type="HOGENOM" id="CLU_008287_18_5_7"/>
<keyword evidence="7 10" id="KW-0472">Membrane</keyword>
<keyword evidence="6 11" id="KW-0798">TonB box</keyword>
<evidence type="ECO:0000256" key="1">
    <source>
        <dbReference type="ARBA" id="ARBA00004571"/>
    </source>
</evidence>
<dbReference type="CDD" id="cd01347">
    <property type="entry name" value="ligand_gated_channel"/>
    <property type="match status" value="1"/>
</dbReference>
<proteinExistence type="inferred from homology"/>
<gene>
    <name evidence="14" type="ordered locus">HRM2_08940</name>
</gene>
<protein>
    <submittedName>
        <fullName evidence="14">TonB-dependent outer-membrane uptake protein</fullName>
    </submittedName>
</protein>
<evidence type="ECO:0000256" key="4">
    <source>
        <dbReference type="ARBA" id="ARBA00022692"/>
    </source>
</evidence>
<dbReference type="EMBL" id="CP001087">
    <property type="protein sequence ID" value="ACN14007.1"/>
    <property type="molecule type" value="Genomic_DNA"/>
</dbReference>
<dbReference type="Proteomes" id="UP000000442">
    <property type="component" value="Chromosome"/>
</dbReference>
<evidence type="ECO:0000256" key="3">
    <source>
        <dbReference type="ARBA" id="ARBA00022452"/>
    </source>
</evidence>
<reference evidence="14 15" key="1">
    <citation type="journal article" date="2009" name="Environ. Microbiol.">
        <title>Genome sequence of Desulfobacterium autotrophicum HRM2, a marine sulfate reducer oxidizing organic carbon completely to carbon dioxide.</title>
        <authorList>
            <person name="Strittmatter A.W."/>
            <person name="Liesegang H."/>
            <person name="Rabus R."/>
            <person name="Decker I."/>
            <person name="Amann J."/>
            <person name="Andres S."/>
            <person name="Henne A."/>
            <person name="Fricke W.F."/>
            <person name="Martinez-Arias R."/>
            <person name="Bartels D."/>
            <person name="Goesmann A."/>
            <person name="Krause L."/>
            <person name="Puehler A."/>
            <person name="Klenk H.P."/>
            <person name="Richter M."/>
            <person name="Schuler M."/>
            <person name="Gloeckner F.O."/>
            <person name="Meyerdierks A."/>
            <person name="Gottschalk G."/>
            <person name="Amann R."/>
        </authorList>
    </citation>
    <scope>NUCLEOTIDE SEQUENCE [LARGE SCALE GENOMIC DNA]</scope>
    <source>
        <strain evidence="15">ATCC 43914 / DSM 3382 / HRM2</strain>
    </source>
</reference>
<evidence type="ECO:0000256" key="11">
    <source>
        <dbReference type="RuleBase" id="RU003357"/>
    </source>
</evidence>
<dbReference type="InterPro" id="IPR036942">
    <property type="entry name" value="Beta-barrel_TonB_sf"/>
</dbReference>
<dbReference type="SUPFAM" id="SSF56935">
    <property type="entry name" value="Porins"/>
    <property type="match status" value="1"/>
</dbReference>
<feature type="domain" description="TonB-dependent receptor plug" evidence="13">
    <location>
        <begin position="81"/>
        <end position="184"/>
    </location>
</feature>
<evidence type="ECO:0000256" key="6">
    <source>
        <dbReference type="ARBA" id="ARBA00023077"/>
    </source>
</evidence>
<evidence type="ECO:0000256" key="7">
    <source>
        <dbReference type="ARBA" id="ARBA00023136"/>
    </source>
</evidence>
<accession>C0QKD6</accession>
<evidence type="ECO:0000313" key="14">
    <source>
        <dbReference type="EMBL" id="ACN14007.1"/>
    </source>
</evidence>
<evidence type="ECO:0000259" key="12">
    <source>
        <dbReference type="Pfam" id="PF00593"/>
    </source>
</evidence>
<evidence type="ECO:0000256" key="9">
    <source>
        <dbReference type="ARBA" id="ARBA00023237"/>
    </source>
</evidence>
<keyword evidence="3 10" id="KW-1134">Transmembrane beta strand</keyword>
<keyword evidence="15" id="KW-1185">Reference proteome</keyword>
<dbReference type="InterPro" id="IPR039426">
    <property type="entry name" value="TonB-dep_rcpt-like"/>
</dbReference>
<evidence type="ECO:0000256" key="2">
    <source>
        <dbReference type="ARBA" id="ARBA00022448"/>
    </source>
</evidence>
<dbReference type="Gene3D" id="2.170.130.10">
    <property type="entry name" value="TonB-dependent receptor, plug domain"/>
    <property type="match status" value="1"/>
</dbReference>
<dbReference type="KEGG" id="dat:HRM2_08940"/>
<dbReference type="Pfam" id="PF00593">
    <property type="entry name" value="TonB_dep_Rec_b-barrel"/>
    <property type="match status" value="1"/>
</dbReference>
<evidence type="ECO:0000259" key="13">
    <source>
        <dbReference type="Pfam" id="PF07715"/>
    </source>
</evidence>
<dbReference type="Gene3D" id="2.40.170.20">
    <property type="entry name" value="TonB-dependent receptor, beta-barrel domain"/>
    <property type="match status" value="1"/>
</dbReference>
<sequence length="718" mass="79029">MTRMPDLKRLAEARHPEASKQMHGLKVFLQPISIVLLLILAATGTAIPGEGYTQTEEQEQERRITLDPVLVTARGRQSLASETPGGVGVVDQEEISESNSISLTNAAARIPGVDKSSDSAWGSAMTIRGLGRNAVIFLVDGCRVNTSTDINARFGLVNPLDIEQIEVLKGPISALYGSGSTGGVVNIITRKGKFTQTPTWTGEITNTIASNPQGNDSYGLATYNSKNVWVSASAGFRDHASYESGSGEKIDNSQFEDSTLNASLGLRENPLNTTQFQVQHLRGEEIGIPGKGLALPTGPDVTYPDVNRTLVNLTHTLTPDTPLISESSINLFYQKIERRVRLDHFPGGPLTELRPQADHDTWGAKWQNTLTPRAHTIVAGVDVWNWKISNSNRYREFASGLTGVDASLADVEQFSGGVFMEDEWRIGKTVSLNLGARLDYISAESQDLYNWITPPTPSTPVTLVQSGRSYSDTSWNAHGGVTWKFMPDWTMTFITASAFRAPDLMERFKYINLGGGVELFGNPDLDPERSIFLEYGLKHTTDRFTISASAYVNFLDDLITETVVDDTTHEMMNVDKARIHGGEIDVACYLTPSLTATATLAYIYGKNTRTDEPLAFIAPLNGLAGLRYDGTSRFWGTIEMEWAADQNRTPDATPSGKGWERFNLHMGKKFTALGKNQELILGIDNLFDRDTTNYLSTSRSMELKEPGINFFCTWKIII</sequence>
<feature type="domain" description="TonB-dependent receptor-like beta-barrel" evidence="12">
    <location>
        <begin position="302"/>
        <end position="686"/>
    </location>
</feature>
<organism evidence="14 15">
    <name type="scientific">Desulforapulum autotrophicum (strain ATCC 43914 / DSM 3382 / VKM B-1955 / HRM2)</name>
    <name type="common">Desulfobacterium autotrophicum</name>
    <dbReference type="NCBI Taxonomy" id="177437"/>
    <lineage>
        <taxon>Bacteria</taxon>
        <taxon>Pseudomonadati</taxon>
        <taxon>Thermodesulfobacteriota</taxon>
        <taxon>Desulfobacteria</taxon>
        <taxon>Desulfobacterales</taxon>
        <taxon>Desulfobacteraceae</taxon>
        <taxon>Desulforapulum</taxon>
    </lineage>
</organism>
<dbReference type="OrthoDB" id="9763670at2"/>
<evidence type="ECO:0000256" key="5">
    <source>
        <dbReference type="ARBA" id="ARBA00022729"/>
    </source>
</evidence>
<dbReference type="GO" id="GO:0009279">
    <property type="term" value="C:cell outer membrane"/>
    <property type="evidence" value="ECO:0007669"/>
    <property type="project" value="UniProtKB-SubCell"/>
</dbReference>
<keyword evidence="9 10" id="KW-0998">Cell outer membrane</keyword>
<dbReference type="InterPro" id="IPR000531">
    <property type="entry name" value="Beta-barrel_TonB"/>
</dbReference>
<name>C0QKD6_DESAH</name>
<dbReference type="InterPro" id="IPR012910">
    <property type="entry name" value="Plug_dom"/>
</dbReference>
<keyword evidence="2 10" id="KW-0813">Transport</keyword>
<dbReference type="eggNOG" id="COG4771">
    <property type="taxonomic scope" value="Bacteria"/>
</dbReference>
<dbReference type="Pfam" id="PF07715">
    <property type="entry name" value="Plug"/>
    <property type="match status" value="1"/>
</dbReference>
<dbReference type="PROSITE" id="PS52016">
    <property type="entry name" value="TONB_DEPENDENT_REC_3"/>
    <property type="match status" value="1"/>
</dbReference>
<dbReference type="AlphaFoldDB" id="C0QKD6"/>
<evidence type="ECO:0000313" key="15">
    <source>
        <dbReference type="Proteomes" id="UP000000442"/>
    </source>
</evidence>